<name>A0A6A5GHL0_CAERE</name>
<gene>
    <name evidence="2" type="ORF">GCK72_020814</name>
</gene>
<protein>
    <recommendedName>
        <fullName evidence="1">PAN-3 domain-containing protein</fullName>
    </recommendedName>
</protein>
<dbReference type="AlphaFoldDB" id="A0A6A5GHL0"/>
<dbReference type="RefSeq" id="XP_053582724.1">
    <property type="nucleotide sequence ID" value="XM_053733811.1"/>
</dbReference>
<sequence>MITVWGKPFSFNGQPNPTTYSCDWESCVDKCYDDTKCLLVHTDSSQTCVVYTIGDVQLVSNQKLNPSSSKDKTTFRTFYEPVDFEIAKLRCQAYGNGFMIATASLTQKVVNDTIERNKNRDSIPEQDFLHIGLVLQDDNTWVWTTPELDYKSEGIPWASGEPKPEK</sequence>
<dbReference type="InterPro" id="IPR016187">
    <property type="entry name" value="CTDL_fold"/>
</dbReference>
<comment type="caution">
    <text evidence="2">The sequence shown here is derived from an EMBL/GenBank/DDBJ whole genome shotgun (WGS) entry which is preliminary data.</text>
</comment>
<dbReference type="Pfam" id="PF08277">
    <property type="entry name" value="PAN_3"/>
    <property type="match status" value="1"/>
</dbReference>
<accession>A0A6A5GHL0</accession>
<dbReference type="Proteomes" id="UP000483820">
    <property type="component" value="Chromosome V"/>
</dbReference>
<dbReference type="SMART" id="SM00605">
    <property type="entry name" value="CW"/>
    <property type="match status" value="1"/>
</dbReference>
<organism evidence="2 3">
    <name type="scientific">Caenorhabditis remanei</name>
    <name type="common">Caenorhabditis vulgaris</name>
    <dbReference type="NCBI Taxonomy" id="31234"/>
    <lineage>
        <taxon>Eukaryota</taxon>
        <taxon>Metazoa</taxon>
        <taxon>Ecdysozoa</taxon>
        <taxon>Nematoda</taxon>
        <taxon>Chromadorea</taxon>
        <taxon>Rhabditida</taxon>
        <taxon>Rhabditina</taxon>
        <taxon>Rhabditomorpha</taxon>
        <taxon>Rhabditoidea</taxon>
        <taxon>Rhabditidae</taxon>
        <taxon>Peloderinae</taxon>
        <taxon>Caenorhabditis</taxon>
    </lineage>
</organism>
<feature type="domain" description="PAN-3" evidence="1">
    <location>
        <begin position="1"/>
        <end position="100"/>
    </location>
</feature>
<dbReference type="EMBL" id="WUAV01000005">
    <property type="protein sequence ID" value="KAF1754254.1"/>
    <property type="molecule type" value="Genomic_DNA"/>
</dbReference>
<dbReference type="KEGG" id="crq:GCK72_020814"/>
<evidence type="ECO:0000259" key="1">
    <source>
        <dbReference type="SMART" id="SM00605"/>
    </source>
</evidence>
<dbReference type="SUPFAM" id="SSF56436">
    <property type="entry name" value="C-type lectin-like"/>
    <property type="match status" value="1"/>
</dbReference>
<proteinExistence type="predicted"/>
<evidence type="ECO:0000313" key="2">
    <source>
        <dbReference type="EMBL" id="KAF1754254.1"/>
    </source>
</evidence>
<dbReference type="CTD" id="9808889"/>
<reference evidence="2 3" key="1">
    <citation type="submission" date="2019-12" db="EMBL/GenBank/DDBJ databases">
        <title>Chromosome-level assembly of the Caenorhabditis remanei genome.</title>
        <authorList>
            <person name="Teterina A.A."/>
            <person name="Willis J.H."/>
            <person name="Phillips P.C."/>
        </authorList>
    </citation>
    <scope>NUCLEOTIDE SEQUENCE [LARGE SCALE GENOMIC DNA]</scope>
    <source>
        <strain evidence="2 3">PX506</strain>
        <tissue evidence="2">Whole organism</tissue>
    </source>
</reference>
<dbReference type="GeneID" id="9808889"/>
<dbReference type="PANTHER" id="PTHR47629">
    <property type="entry name" value="C-TYPE LECTIN-RELATED"/>
    <property type="match status" value="1"/>
</dbReference>
<dbReference type="InterPro" id="IPR006583">
    <property type="entry name" value="PAN-3_domain"/>
</dbReference>
<evidence type="ECO:0000313" key="3">
    <source>
        <dbReference type="Proteomes" id="UP000483820"/>
    </source>
</evidence>
<dbReference type="PROSITE" id="PS51257">
    <property type="entry name" value="PROKAR_LIPOPROTEIN"/>
    <property type="match status" value="1"/>
</dbReference>